<evidence type="ECO:0000313" key="1">
    <source>
        <dbReference type="EMBL" id="KAJ0047745.1"/>
    </source>
</evidence>
<accession>A0ACC0Z8B4</accession>
<keyword evidence="2" id="KW-1185">Reference proteome</keyword>
<reference evidence="2" key="1">
    <citation type="journal article" date="2023" name="G3 (Bethesda)">
        <title>Genome assembly and association tests identify interacting loci associated with vigor, precocity, and sex in interspecific pistachio rootstocks.</title>
        <authorList>
            <person name="Palmer W."/>
            <person name="Jacygrad E."/>
            <person name="Sagayaradj S."/>
            <person name="Cavanaugh K."/>
            <person name="Han R."/>
            <person name="Bertier L."/>
            <person name="Beede B."/>
            <person name="Kafkas S."/>
            <person name="Golino D."/>
            <person name="Preece J."/>
            <person name="Michelmore R."/>
        </authorList>
    </citation>
    <scope>NUCLEOTIDE SEQUENCE [LARGE SCALE GENOMIC DNA]</scope>
</reference>
<comment type="caution">
    <text evidence="1">The sequence shown here is derived from an EMBL/GenBank/DDBJ whole genome shotgun (WGS) entry which is preliminary data.</text>
</comment>
<proteinExistence type="predicted"/>
<protein>
    <submittedName>
        <fullName evidence="1">Uncharacterized protein</fullName>
    </submittedName>
</protein>
<organism evidence="1 2">
    <name type="scientific">Pistacia integerrima</name>
    <dbReference type="NCBI Taxonomy" id="434235"/>
    <lineage>
        <taxon>Eukaryota</taxon>
        <taxon>Viridiplantae</taxon>
        <taxon>Streptophyta</taxon>
        <taxon>Embryophyta</taxon>
        <taxon>Tracheophyta</taxon>
        <taxon>Spermatophyta</taxon>
        <taxon>Magnoliopsida</taxon>
        <taxon>eudicotyledons</taxon>
        <taxon>Gunneridae</taxon>
        <taxon>Pentapetalae</taxon>
        <taxon>rosids</taxon>
        <taxon>malvids</taxon>
        <taxon>Sapindales</taxon>
        <taxon>Anacardiaceae</taxon>
        <taxon>Pistacia</taxon>
    </lineage>
</organism>
<name>A0ACC0Z8B4_9ROSI</name>
<evidence type="ECO:0000313" key="2">
    <source>
        <dbReference type="Proteomes" id="UP001163603"/>
    </source>
</evidence>
<dbReference type="Proteomes" id="UP001163603">
    <property type="component" value="Chromosome 2"/>
</dbReference>
<dbReference type="EMBL" id="CM047737">
    <property type="protein sequence ID" value="KAJ0047745.1"/>
    <property type="molecule type" value="Genomic_DNA"/>
</dbReference>
<gene>
    <name evidence="1" type="ORF">Pint_16085</name>
</gene>
<sequence>MKEDSDVLAIACRPMANVSPVTASSVAQQPFPTPSPFSFSVASTGWSSRPSIHYTNLGLRFSVLLFSFVSAISLATPSKKKNQPSSFTAYPELMYCFTVHILAFLYTSFQLFKGICDIAHRGFLISDMISDYMSFILDQLVGYLLISASSVAIPVILQIEKATPLWTAAIISNTMSFVTFLVIGICTLLSGYKLCKRIIW</sequence>